<evidence type="ECO:0000256" key="7">
    <source>
        <dbReference type="ARBA" id="ARBA00023163"/>
    </source>
</evidence>
<feature type="compositionally biased region" description="Low complexity" evidence="10">
    <location>
        <begin position="68"/>
        <end position="79"/>
    </location>
</feature>
<dbReference type="SMART" id="SM00320">
    <property type="entry name" value="WD40"/>
    <property type="match status" value="6"/>
</dbReference>
<dbReference type="PROSITE" id="PS00678">
    <property type="entry name" value="WD_REPEATS_1"/>
    <property type="match status" value="1"/>
</dbReference>
<evidence type="ECO:0008006" key="13">
    <source>
        <dbReference type="Google" id="ProtNLM"/>
    </source>
</evidence>
<keyword evidence="5" id="KW-0677">Repeat</keyword>
<keyword evidence="12" id="KW-1185">Reference proteome</keyword>
<evidence type="ECO:0000256" key="10">
    <source>
        <dbReference type="SAM" id="MobiDB-lite"/>
    </source>
</evidence>
<comment type="subcellular location">
    <subcellularLocation>
        <location evidence="1">Nucleus</location>
    </subcellularLocation>
</comment>
<accession>A0AAU9WQ64</accession>
<keyword evidence="6" id="KW-0805">Transcription regulation</keyword>
<dbReference type="SUPFAM" id="SSF50978">
    <property type="entry name" value="WD40 repeat-like"/>
    <property type="match status" value="1"/>
</dbReference>
<dbReference type="AlphaFoldDB" id="A0AAU9WQ64"/>
<evidence type="ECO:0000256" key="2">
    <source>
        <dbReference type="ARBA" id="ARBA00008075"/>
    </source>
</evidence>
<dbReference type="InterPro" id="IPR019775">
    <property type="entry name" value="WD40_repeat_CS"/>
</dbReference>
<reference evidence="11 12" key="1">
    <citation type="submission" date="2022-05" db="EMBL/GenBank/DDBJ databases">
        <authorList>
            <consortium name="Genoscope - CEA"/>
            <person name="William W."/>
        </authorList>
    </citation>
    <scope>NUCLEOTIDE SEQUENCE [LARGE SCALE GENOMIC DNA]</scope>
</reference>
<evidence type="ECO:0000256" key="8">
    <source>
        <dbReference type="ARBA" id="ARBA00023242"/>
    </source>
</evidence>
<evidence type="ECO:0000256" key="6">
    <source>
        <dbReference type="ARBA" id="ARBA00023015"/>
    </source>
</evidence>
<evidence type="ECO:0000256" key="5">
    <source>
        <dbReference type="ARBA" id="ARBA00022737"/>
    </source>
</evidence>
<keyword evidence="7" id="KW-0804">Transcription</keyword>
<feature type="non-terminal residue" evidence="11">
    <location>
        <position position="1"/>
    </location>
</feature>
<feature type="compositionally biased region" description="Basic and acidic residues" evidence="10">
    <location>
        <begin position="50"/>
        <end position="60"/>
    </location>
</feature>
<evidence type="ECO:0000313" key="12">
    <source>
        <dbReference type="Proteomes" id="UP001159428"/>
    </source>
</evidence>
<dbReference type="PANTHER" id="PTHR10253">
    <property type="entry name" value="POLYCOMB PROTEIN"/>
    <property type="match status" value="1"/>
</dbReference>
<comment type="similarity">
    <text evidence="2">Belongs to the WD repeat ESC family.</text>
</comment>
<dbReference type="InterPro" id="IPR051243">
    <property type="entry name" value="PcG_WD-repeat"/>
</dbReference>
<dbReference type="PROSITE" id="PS50294">
    <property type="entry name" value="WD_REPEATS_REGION"/>
    <property type="match status" value="2"/>
</dbReference>
<dbReference type="PROSITE" id="PS50082">
    <property type="entry name" value="WD_REPEATS_2"/>
    <property type="match status" value="2"/>
</dbReference>
<comment type="caution">
    <text evidence="11">The sequence shown here is derived from an EMBL/GenBank/DDBJ whole genome shotgun (WGS) entry which is preliminary data.</text>
</comment>
<evidence type="ECO:0000313" key="11">
    <source>
        <dbReference type="EMBL" id="CAH3121649.1"/>
    </source>
</evidence>
<dbReference type="Proteomes" id="UP001159428">
    <property type="component" value="Unassembled WGS sequence"/>
</dbReference>
<feature type="repeat" description="WD" evidence="9">
    <location>
        <begin position="206"/>
        <end position="248"/>
    </location>
</feature>
<protein>
    <recommendedName>
        <fullName evidence="13">Embryonic ectoderm development protein</fullName>
    </recommendedName>
</protein>
<keyword evidence="3" id="KW-0678">Repressor</keyword>
<dbReference type="InterPro" id="IPR015943">
    <property type="entry name" value="WD40/YVTN_repeat-like_dom_sf"/>
</dbReference>
<name>A0AAU9WQ64_9CNID</name>
<feature type="repeat" description="WD" evidence="9">
    <location>
        <begin position="252"/>
        <end position="293"/>
    </location>
</feature>
<dbReference type="EMBL" id="CALNXJ010000018">
    <property type="protein sequence ID" value="CAH3121649.1"/>
    <property type="molecule type" value="Genomic_DNA"/>
</dbReference>
<dbReference type="Pfam" id="PF00400">
    <property type="entry name" value="WD40"/>
    <property type="match status" value="3"/>
</dbReference>
<gene>
    <name evidence="11" type="ORF">PMEA_00008755</name>
</gene>
<dbReference type="GO" id="GO:0005634">
    <property type="term" value="C:nucleus"/>
    <property type="evidence" value="ECO:0007669"/>
    <property type="project" value="UniProtKB-SubCell"/>
</dbReference>
<keyword evidence="8" id="KW-0539">Nucleus</keyword>
<dbReference type="InterPro" id="IPR001680">
    <property type="entry name" value="WD40_rpt"/>
</dbReference>
<organism evidence="11 12">
    <name type="scientific">Pocillopora meandrina</name>
    <dbReference type="NCBI Taxonomy" id="46732"/>
    <lineage>
        <taxon>Eukaryota</taxon>
        <taxon>Metazoa</taxon>
        <taxon>Cnidaria</taxon>
        <taxon>Anthozoa</taxon>
        <taxon>Hexacorallia</taxon>
        <taxon>Scleractinia</taxon>
        <taxon>Astrocoeniina</taxon>
        <taxon>Pocilloporidae</taxon>
        <taxon>Pocillopora</taxon>
    </lineage>
</organism>
<dbReference type="InterPro" id="IPR036322">
    <property type="entry name" value="WD40_repeat_dom_sf"/>
</dbReference>
<dbReference type="Gene3D" id="2.130.10.10">
    <property type="entry name" value="YVTN repeat-like/Quinoprotein amine dehydrogenase"/>
    <property type="match status" value="1"/>
</dbReference>
<keyword evidence="4 9" id="KW-0853">WD repeat</keyword>
<proteinExistence type="inferred from homology"/>
<evidence type="ECO:0000256" key="4">
    <source>
        <dbReference type="ARBA" id="ARBA00022574"/>
    </source>
</evidence>
<evidence type="ECO:0000256" key="3">
    <source>
        <dbReference type="ARBA" id="ARBA00022491"/>
    </source>
</evidence>
<dbReference type="FunFam" id="2.130.10.10:FF:000056">
    <property type="entry name" value="Polycomb protein eed"/>
    <property type="match status" value="1"/>
</dbReference>
<feature type="region of interest" description="Disordered" evidence="10">
    <location>
        <begin position="27"/>
        <end position="90"/>
    </location>
</feature>
<evidence type="ECO:0000256" key="1">
    <source>
        <dbReference type="ARBA" id="ARBA00004123"/>
    </source>
</evidence>
<evidence type="ECO:0000256" key="9">
    <source>
        <dbReference type="PROSITE-ProRule" id="PRU00221"/>
    </source>
</evidence>
<sequence>IVYRLVLNAFHWEQNINSNPSLVLAMTEETPSSLQQDDPVDMEGTGSDVELERGGKQAKLDEEDSDNDSTVSSSNSNSTQATIGKRGFRGKGRKKKSLAFKCANFLREDHKQPIFAVQFNHNVPEGTDDLNMFATVGSNRVTIYQCEAKGVIKLLQAYMDADPEESFYTCAWSYHPDTGEPLLAIAGTRGIIRFISPISMNCIKHYIGHGGAINELKFHPVDPYLLLSASKDHSLRLWNIKTDVLVAIFGGVDGHRDEVLSTDFDILGEKMVSCGMDHSLKIWSLQTDAVKKAIAESHSYDQSKTEKAFHTVKLHYPDFTTRDIHRNYVDSVRFFGDLILSKSCENCIVCWKPQEQFEDIFNGPFNSDRVVTVLHRFEFSQCDIWYMRFSLDYEQRLMAVGNQTGKTFVWDIGVDDPTKARSTTLGHNKCVSAIRQTGFSKDGKILISVCDDGTLWRWDRVR</sequence>